<dbReference type="EMBL" id="JAUCMV010000001">
    <property type="protein sequence ID" value="KAK0422155.1"/>
    <property type="molecule type" value="Genomic_DNA"/>
</dbReference>
<evidence type="ECO:0000313" key="2">
    <source>
        <dbReference type="Proteomes" id="UP001175271"/>
    </source>
</evidence>
<evidence type="ECO:0008006" key="3">
    <source>
        <dbReference type="Google" id="ProtNLM"/>
    </source>
</evidence>
<comment type="caution">
    <text evidence="1">The sequence shown here is derived from an EMBL/GenBank/DDBJ whole genome shotgun (WGS) entry which is preliminary data.</text>
</comment>
<proteinExistence type="predicted"/>
<reference evidence="1" key="1">
    <citation type="submission" date="2023-06" db="EMBL/GenBank/DDBJ databases">
        <title>Genomic analysis of the entomopathogenic nematode Steinernema hermaphroditum.</title>
        <authorList>
            <person name="Schwarz E.M."/>
            <person name="Heppert J.K."/>
            <person name="Baniya A."/>
            <person name="Schwartz H.T."/>
            <person name="Tan C.-H."/>
            <person name="Antoshechkin I."/>
            <person name="Sternberg P.W."/>
            <person name="Goodrich-Blair H."/>
            <person name="Dillman A.R."/>
        </authorList>
    </citation>
    <scope>NUCLEOTIDE SEQUENCE</scope>
    <source>
        <strain evidence="1">PS9179</strain>
        <tissue evidence="1">Whole animal</tissue>
    </source>
</reference>
<dbReference type="AlphaFoldDB" id="A0AA39ID23"/>
<evidence type="ECO:0000313" key="1">
    <source>
        <dbReference type="EMBL" id="KAK0422155.1"/>
    </source>
</evidence>
<dbReference type="Proteomes" id="UP001175271">
    <property type="component" value="Unassembled WGS sequence"/>
</dbReference>
<organism evidence="1 2">
    <name type="scientific">Steinernema hermaphroditum</name>
    <dbReference type="NCBI Taxonomy" id="289476"/>
    <lineage>
        <taxon>Eukaryota</taxon>
        <taxon>Metazoa</taxon>
        <taxon>Ecdysozoa</taxon>
        <taxon>Nematoda</taxon>
        <taxon>Chromadorea</taxon>
        <taxon>Rhabditida</taxon>
        <taxon>Tylenchina</taxon>
        <taxon>Panagrolaimomorpha</taxon>
        <taxon>Strongyloidoidea</taxon>
        <taxon>Steinernematidae</taxon>
        <taxon>Steinernema</taxon>
    </lineage>
</organism>
<gene>
    <name evidence="1" type="ORF">QR680_007400</name>
</gene>
<accession>A0AA39ID23</accession>
<sequence length="352" mass="40853">MISAPYGFLDSLFPSLSKDQLETIQRLDAPQWTSAARLQLQRRRYFDVDVTVYYNGRENQFKKGRYGLAIREIPKDDDHRDLFSCTTLSKIKSLDQKFVKFNNVTFQFRYYIDGRFTSSLDSIVDYITPLLDSGSCLRILADTCESEAMGNNFRDLLETATFDQFLKFEGLELHSDRYNILPELSTLLKYHVDNNENLKFLNFADRSYWDGQKDVIMKFVNRKGPKTLCIGIDMICVAELVENWLKDPSFELKLCVNGNWPNLEKVRNHVHYYGQDEENNRYYGRIHPENEKSCVVIKLGEAEDDDWYCVHFSADKHLLPEGERAILALQCSTHCYVCNPDLGNSDAGDVWG</sequence>
<name>A0AA39ID23_9BILA</name>
<keyword evidence="2" id="KW-1185">Reference proteome</keyword>
<protein>
    <recommendedName>
        <fullName evidence="3">F-box domain-containing protein</fullName>
    </recommendedName>
</protein>